<proteinExistence type="inferred from homology"/>
<dbReference type="CDD" id="cd00326">
    <property type="entry name" value="alpha_CA"/>
    <property type="match status" value="1"/>
</dbReference>
<gene>
    <name evidence="4" type="ORF">GWI33_001976</name>
</gene>
<dbReference type="GO" id="GO:0004089">
    <property type="term" value="F:carbonate dehydratase activity"/>
    <property type="evidence" value="ECO:0007669"/>
    <property type="project" value="InterPro"/>
</dbReference>
<dbReference type="PANTHER" id="PTHR18952">
    <property type="entry name" value="CARBONIC ANHYDRASE"/>
    <property type="match status" value="1"/>
</dbReference>
<keyword evidence="2" id="KW-0812">Transmembrane</keyword>
<name>A0A834MJV2_RHYFE</name>
<dbReference type="EMBL" id="JAACXV010000156">
    <property type="protein sequence ID" value="KAF7282840.1"/>
    <property type="molecule type" value="Genomic_DNA"/>
</dbReference>
<dbReference type="SMART" id="SM01057">
    <property type="entry name" value="Carb_anhydrase"/>
    <property type="match status" value="1"/>
</dbReference>
<evidence type="ECO:0000259" key="3">
    <source>
        <dbReference type="PROSITE" id="PS51144"/>
    </source>
</evidence>
<feature type="domain" description="Alpha-carbonic anhydrase" evidence="3">
    <location>
        <begin position="47"/>
        <end position="308"/>
    </location>
</feature>
<reference evidence="4" key="1">
    <citation type="submission" date="2020-08" db="EMBL/GenBank/DDBJ databases">
        <title>Genome sequencing and assembly of the red palm weevil Rhynchophorus ferrugineus.</title>
        <authorList>
            <person name="Dias G.B."/>
            <person name="Bergman C.M."/>
            <person name="Manee M."/>
        </authorList>
    </citation>
    <scope>NUCLEOTIDE SEQUENCE</scope>
    <source>
        <strain evidence="4">AA-2017</strain>
        <tissue evidence="4">Whole larva</tissue>
    </source>
</reference>
<dbReference type="GO" id="GO:0005737">
    <property type="term" value="C:cytoplasm"/>
    <property type="evidence" value="ECO:0007669"/>
    <property type="project" value="TreeGrafter"/>
</dbReference>
<dbReference type="InterPro" id="IPR036398">
    <property type="entry name" value="CA_dom_sf"/>
</dbReference>
<dbReference type="AlphaFoldDB" id="A0A834MJV2"/>
<dbReference type="GO" id="GO:0008270">
    <property type="term" value="F:zinc ion binding"/>
    <property type="evidence" value="ECO:0007669"/>
    <property type="project" value="InterPro"/>
</dbReference>
<protein>
    <recommendedName>
        <fullName evidence="3">Alpha-carbonic anhydrase domain-containing protein</fullName>
    </recommendedName>
</protein>
<dbReference type="SUPFAM" id="SSF51069">
    <property type="entry name" value="Carbonic anhydrase"/>
    <property type="match status" value="1"/>
</dbReference>
<dbReference type="InterPro" id="IPR001148">
    <property type="entry name" value="CA_dom"/>
</dbReference>
<dbReference type="Pfam" id="PF00194">
    <property type="entry name" value="Carb_anhydrase"/>
    <property type="match status" value="1"/>
</dbReference>
<dbReference type="OrthoDB" id="429145at2759"/>
<keyword evidence="2" id="KW-0472">Membrane</keyword>
<evidence type="ECO:0000313" key="5">
    <source>
        <dbReference type="Proteomes" id="UP000625711"/>
    </source>
</evidence>
<comment type="caution">
    <text evidence="4">The sequence shown here is derived from an EMBL/GenBank/DDBJ whole genome shotgun (WGS) entry which is preliminary data.</text>
</comment>
<comment type="similarity">
    <text evidence="1">Belongs to the alpha-carbonic anhydrase family.</text>
</comment>
<keyword evidence="5" id="KW-1185">Reference proteome</keyword>
<feature type="transmembrane region" description="Helical" evidence="2">
    <location>
        <begin position="14"/>
        <end position="34"/>
    </location>
</feature>
<dbReference type="InterPro" id="IPR023561">
    <property type="entry name" value="Carbonic_anhydrase_a-class"/>
</dbReference>
<accession>A0A834MJV2</accession>
<evidence type="ECO:0000256" key="1">
    <source>
        <dbReference type="ARBA" id="ARBA00010718"/>
    </source>
</evidence>
<dbReference type="PANTHER" id="PTHR18952:SF227">
    <property type="entry name" value="CARBONIC ANHYDRASE 13-RELATED"/>
    <property type="match status" value="1"/>
</dbReference>
<dbReference type="Gene3D" id="3.10.200.10">
    <property type="entry name" value="Alpha carbonic anhydrase"/>
    <property type="match status" value="1"/>
</dbReference>
<sequence>MECIRNYLPDQVGLYYYFVIAIFVFGALYLNDMFNKLNSNSGKRRVINYGYDFHNGPSVWKDIFSDAGGTKQSPVNLVTACSITVPSEIDPLQFSDEFYDIPIEMKLYNSGLNVVLYGKWNGNIRPFLVGGPLEETTYSFLNIRFRWGPTNDEGSEHMINTKRYAMEMQASFVNDKEQECDVLEAARTGKLLIVSYLFSVTPIDNPYLEPVIQALRNLKLPMNCVVICPFPLKLLMPIFSKNYFYYDGSLTFPPCTEGVKWIVQPEPLTISDRQLKKFRKLASCSFRPITCNSRPVQHPNGREILFYD</sequence>
<evidence type="ECO:0000313" key="4">
    <source>
        <dbReference type="EMBL" id="KAF7282840.1"/>
    </source>
</evidence>
<organism evidence="4 5">
    <name type="scientific">Rhynchophorus ferrugineus</name>
    <name type="common">Red palm weevil</name>
    <name type="synonym">Curculio ferrugineus</name>
    <dbReference type="NCBI Taxonomy" id="354439"/>
    <lineage>
        <taxon>Eukaryota</taxon>
        <taxon>Metazoa</taxon>
        <taxon>Ecdysozoa</taxon>
        <taxon>Arthropoda</taxon>
        <taxon>Hexapoda</taxon>
        <taxon>Insecta</taxon>
        <taxon>Pterygota</taxon>
        <taxon>Neoptera</taxon>
        <taxon>Endopterygota</taxon>
        <taxon>Coleoptera</taxon>
        <taxon>Polyphaga</taxon>
        <taxon>Cucujiformia</taxon>
        <taxon>Curculionidae</taxon>
        <taxon>Dryophthorinae</taxon>
        <taxon>Rhynchophorus</taxon>
    </lineage>
</organism>
<dbReference type="PROSITE" id="PS51144">
    <property type="entry name" value="ALPHA_CA_2"/>
    <property type="match status" value="1"/>
</dbReference>
<keyword evidence="2" id="KW-1133">Transmembrane helix</keyword>
<dbReference type="Proteomes" id="UP000625711">
    <property type="component" value="Unassembled WGS sequence"/>
</dbReference>
<evidence type="ECO:0000256" key="2">
    <source>
        <dbReference type="SAM" id="Phobius"/>
    </source>
</evidence>